<comment type="caution">
    <text evidence="1">The sequence shown here is derived from an EMBL/GenBank/DDBJ whole genome shotgun (WGS) entry which is preliminary data.</text>
</comment>
<name>A0ACB9X102_CHAAC</name>
<accession>A0ACB9X102</accession>
<dbReference type="EMBL" id="CM043793">
    <property type="protein sequence ID" value="KAI4819925.1"/>
    <property type="molecule type" value="Genomic_DNA"/>
</dbReference>
<gene>
    <name evidence="1" type="ORF">KUCAC02_027927</name>
</gene>
<evidence type="ECO:0000313" key="2">
    <source>
        <dbReference type="Proteomes" id="UP001057452"/>
    </source>
</evidence>
<dbReference type="Proteomes" id="UP001057452">
    <property type="component" value="Chromosome 9"/>
</dbReference>
<evidence type="ECO:0000313" key="1">
    <source>
        <dbReference type="EMBL" id="KAI4819925.1"/>
    </source>
</evidence>
<reference evidence="1" key="1">
    <citation type="submission" date="2022-05" db="EMBL/GenBank/DDBJ databases">
        <title>Chromosome-level genome of Chaenocephalus aceratus.</title>
        <authorList>
            <person name="Park H."/>
        </authorList>
    </citation>
    <scope>NUCLEOTIDE SEQUENCE</scope>
    <source>
        <strain evidence="1">KU_202001</strain>
    </source>
</reference>
<keyword evidence="2" id="KW-1185">Reference proteome</keyword>
<organism evidence="1 2">
    <name type="scientific">Chaenocephalus aceratus</name>
    <name type="common">Blackfin icefish</name>
    <name type="synonym">Chaenichthys aceratus</name>
    <dbReference type="NCBI Taxonomy" id="36190"/>
    <lineage>
        <taxon>Eukaryota</taxon>
        <taxon>Metazoa</taxon>
        <taxon>Chordata</taxon>
        <taxon>Craniata</taxon>
        <taxon>Vertebrata</taxon>
        <taxon>Euteleostomi</taxon>
        <taxon>Actinopterygii</taxon>
        <taxon>Neopterygii</taxon>
        <taxon>Teleostei</taxon>
        <taxon>Neoteleostei</taxon>
        <taxon>Acanthomorphata</taxon>
        <taxon>Eupercaria</taxon>
        <taxon>Perciformes</taxon>
        <taxon>Notothenioidei</taxon>
        <taxon>Channichthyidae</taxon>
        <taxon>Chaenocephalus</taxon>
    </lineage>
</organism>
<sequence>MDYDRPPFQVVRQSSPPPPHHHSPTPPPPPLPAGREAVVLLLSCHCSCRQAWRSSLPAEQHEWVSRALFVADRAGRPVLSPELQLWHHPPGPWPKYSQRPYPDAFFQRPFFLWAPYKRWKYHLKCPSCAHKLTGGGLYKTVRRVLDLVLHGDGVPAVQLLHQEVCQLVCEHQEAAGPGPPAALPCCADLQVLAQMKGRTLGNSASRLHSFLVEQHTAEWMRRSIHYLNTCRKLEVAGVQMPPPQPPPQMVPVPSSGWLLSTFVLESFTRIEELKAKVTSTFGSILKMGSTKKVTKKMAGADSGTALCMSSVGNELGQVLMSVLTAAEDRDCCRRDGGTCATAALFPAWPHLAVRLDIWHFIRRLAAGVTSQSHPLYPVFMRCLSSCIFVWDAKDMSLLETALQADGSRRTPSSKEMGRHCRRRTRGAQETERLLTEAVEAFKRATDTMNTGRICSDTFHRVFREFAFCNYRQEDLCLVEPFKCPACTPDMLAIAGDGNRKHYRFKKSRGTDEPSLLDGLFIAQDRKVSAFVDKIRSEMTSKSGRDVCGPATFTACRETSHESRAKALDKLDHLLHQTKDDIRNQISPSDITEEGHRGLLYFTPSIPSGAETEQSHQHQHLYWHRLDNEQDGDEDNEQDSDEDNELDGDEDNEQDGDEDNEQDEDNKQDGDEDNEQDGDEDNELDGEEDNEQDGDEDNEQDGDEDNEQDEDEDNKQDGDEDNEQDGDEDNKQDEDNEQDGDEDNEQDGDEDNEQEF</sequence>
<proteinExistence type="predicted"/>
<protein>
    <submittedName>
        <fullName evidence="1">Uncharacterized protein</fullName>
    </submittedName>
</protein>